<evidence type="ECO:0000313" key="2">
    <source>
        <dbReference type="Proteomes" id="UP001194696"/>
    </source>
</evidence>
<reference evidence="1 2" key="1">
    <citation type="journal article" date="2020" name="Fungal Divers.">
        <title>Resolving the Mortierellaceae phylogeny through synthesis of multi-gene phylogenetics and phylogenomics.</title>
        <authorList>
            <person name="Vandepol N."/>
            <person name="Liber J."/>
            <person name="Desiro A."/>
            <person name="Na H."/>
            <person name="Kennedy M."/>
            <person name="Barry K."/>
            <person name="Grigoriev I.V."/>
            <person name="Miller A.N."/>
            <person name="O'Donnell K."/>
            <person name="Stajich J.E."/>
            <person name="Bonito G."/>
        </authorList>
    </citation>
    <scope>NUCLEOTIDE SEQUENCE [LARGE SCALE GENOMIC DNA]</scope>
    <source>
        <strain evidence="1 2">AD045</strain>
    </source>
</reference>
<protein>
    <submittedName>
        <fullName evidence="1">Uncharacterized protein</fullName>
    </submittedName>
</protein>
<sequence length="55" mass="6172">NSDVDTIEQRLNGTQAIMAMVFSIHGGNLYQHGYRQEGITVRHHDVRRCCIGAMA</sequence>
<dbReference type="EMBL" id="JAAAIM010001877">
    <property type="protein sequence ID" value="KAG0275268.1"/>
    <property type="molecule type" value="Genomic_DNA"/>
</dbReference>
<name>A0ABQ7JIR3_9FUNG</name>
<keyword evidence="2" id="KW-1185">Reference proteome</keyword>
<feature type="non-terminal residue" evidence="1">
    <location>
        <position position="1"/>
    </location>
</feature>
<evidence type="ECO:0000313" key="1">
    <source>
        <dbReference type="EMBL" id="KAG0275268.1"/>
    </source>
</evidence>
<gene>
    <name evidence="1" type="ORF">BGZ96_003854</name>
</gene>
<proteinExistence type="predicted"/>
<accession>A0ABQ7JIR3</accession>
<organism evidence="1 2">
    <name type="scientific">Linnemannia gamsii</name>
    <dbReference type="NCBI Taxonomy" id="64522"/>
    <lineage>
        <taxon>Eukaryota</taxon>
        <taxon>Fungi</taxon>
        <taxon>Fungi incertae sedis</taxon>
        <taxon>Mucoromycota</taxon>
        <taxon>Mortierellomycotina</taxon>
        <taxon>Mortierellomycetes</taxon>
        <taxon>Mortierellales</taxon>
        <taxon>Mortierellaceae</taxon>
        <taxon>Linnemannia</taxon>
    </lineage>
</organism>
<comment type="caution">
    <text evidence="1">The sequence shown here is derived from an EMBL/GenBank/DDBJ whole genome shotgun (WGS) entry which is preliminary data.</text>
</comment>
<dbReference type="Proteomes" id="UP001194696">
    <property type="component" value="Unassembled WGS sequence"/>
</dbReference>